<gene>
    <name evidence="1" type="ORF">PILCRDRAFT_75089</name>
</gene>
<accession>A0A0C3AXR5</accession>
<reference evidence="2" key="2">
    <citation type="submission" date="2015-01" db="EMBL/GenBank/DDBJ databases">
        <title>Evolutionary Origins and Diversification of the Mycorrhizal Mutualists.</title>
        <authorList>
            <consortium name="DOE Joint Genome Institute"/>
            <consortium name="Mycorrhizal Genomics Consortium"/>
            <person name="Kohler A."/>
            <person name="Kuo A."/>
            <person name="Nagy L.G."/>
            <person name="Floudas D."/>
            <person name="Copeland A."/>
            <person name="Barry K.W."/>
            <person name="Cichocki N."/>
            <person name="Veneault-Fourrey C."/>
            <person name="LaButti K."/>
            <person name="Lindquist E.A."/>
            <person name="Lipzen A."/>
            <person name="Lundell T."/>
            <person name="Morin E."/>
            <person name="Murat C."/>
            <person name="Riley R."/>
            <person name="Ohm R."/>
            <person name="Sun H."/>
            <person name="Tunlid A."/>
            <person name="Henrissat B."/>
            <person name="Grigoriev I.V."/>
            <person name="Hibbett D.S."/>
            <person name="Martin F."/>
        </authorList>
    </citation>
    <scope>NUCLEOTIDE SEQUENCE [LARGE SCALE GENOMIC DNA]</scope>
    <source>
        <strain evidence="2">F 1598</strain>
    </source>
</reference>
<dbReference type="Proteomes" id="UP000054166">
    <property type="component" value="Unassembled WGS sequence"/>
</dbReference>
<sequence>MRICRNLCCRSVRPSTISGTVNCVKLSGFEIFWRDHQKWLQERGYMLRPRYMPDWKASWLASTKKPYWMCEDGDLPMLALTLMDATRISDGPSVALKSIQPSVHPYEIEIGTYLSSKPLASDPQNHCVPIHKVLDVPDVDDRIILVMPLLQTFGESVDFFQQIFEVRGLIFSLL</sequence>
<dbReference type="STRING" id="765440.A0A0C3AXR5"/>
<keyword evidence="2" id="KW-1185">Reference proteome</keyword>
<dbReference type="AlphaFoldDB" id="A0A0C3AXR5"/>
<name>A0A0C3AXR5_PILCF</name>
<evidence type="ECO:0000313" key="2">
    <source>
        <dbReference type="Proteomes" id="UP000054166"/>
    </source>
</evidence>
<dbReference type="OrthoDB" id="5987198at2759"/>
<organism evidence="1 2">
    <name type="scientific">Piloderma croceum (strain F 1598)</name>
    <dbReference type="NCBI Taxonomy" id="765440"/>
    <lineage>
        <taxon>Eukaryota</taxon>
        <taxon>Fungi</taxon>
        <taxon>Dikarya</taxon>
        <taxon>Basidiomycota</taxon>
        <taxon>Agaricomycotina</taxon>
        <taxon>Agaricomycetes</taxon>
        <taxon>Agaricomycetidae</taxon>
        <taxon>Atheliales</taxon>
        <taxon>Atheliaceae</taxon>
        <taxon>Piloderma</taxon>
    </lineage>
</organism>
<dbReference type="InParanoid" id="A0A0C3AXR5"/>
<dbReference type="HOGENOM" id="CLU_115226_0_0_1"/>
<protein>
    <submittedName>
        <fullName evidence="1">Uncharacterized protein</fullName>
    </submittedName>
</protein>
<proteinExistence type="predicted"/>
<reference evidence="1 2" key="1">
    <citation type="submission" date="2014-04" db="EMBL/GenBank/DDBJ databases">
        <authorList>
            <consortium name="DOE Joint Genome Institute"/>
            <person name="Kuo A."/>
            <person name="Tarkka M."/>
            <person name="Buscot F."/>
            <person name="Kohler A."/>
            <person name="Nagy L.G."/>
            <person name="Floudas D."/>
            <person name="Copeland A."/>
            <person name="Barry K.W."/>
            <person name="Cichocki N."/>
            <person name="Veneault-Fourrey C."/>
            <person name="LaButti K."/>
            <person name="Lindquist E.A."/>
            <person name="Lipzen A."/>
            <person name="Lundell T."/>
            <person name="Morin E."/>
            <person name="Murat C."/>
            <person name="Sun H."/>
            <person name="Tunlid A."/>
            <person name="Henrissat B."/>
            <person name="Grigoriev I.V."/>
            <person name="Hibbett D.S."/>
            <person name="Martin F."/>
            <person name="Nordberg H.P."/>
            <person name="Cantor M.N."/>
            <person name="Hua S.X."/>
        </authorList>
    </citation>
    <scope>NUCLEOTIDE SEQUENCE [LARGE SCALE GENOMIC DNA]</scope>
    <source>
        <strain evidence="1 2">F 1598</strain>
    </source>
</reference>
<evidence type="ECO:0000313" key="1">
    <source>
        <dbReference type="EMBL" id="KIM78803.1"/>
    </source>
</evidence>
<dbReference type="EMBL" id="KN833013">
    <property type="protein sequence ID" value="KIM78803.1"/>
    <property type="molecule type" value="Genomic_DNA"/>
</dbReference>